<evidence type="ECO:0000313" key="5">
    <source>
        <dbReference type="EMBL" id="KAA8642191.1"/>
    </source>
</evidence>
<feature type="domain" description="RSE1/DDB1/CPSF1 second beta-propeller" evidence="4">
    <location>
        <begin position="554"/>
        <end position="800"/>
    </location>
</feature>
<organism evidence="5 6">
    <name type="scientific">Aspergillus tanneri</name>
    <dbReference type="NCBI Taxonomy" id="1220188"/>
    <lineage>
        <taxon>Eukaryota</taxon>
        <taxon>Fungi</taxon>
        <taxon>Dikarya</taxon>
        <taxon>Ascomycota</taxon>
        <taxon>Pezizomycotina</taxon>
        <taxon>Eurotiomycetes</taxon>
        <taxon>Eurotiomycetidae</taxon>
        <taxon>Eurotiales</taxon>
        <taxon>Aspergillaceae</taxon>
        <taxon>Aspergillus</taxon>
        <taxon>Aspergillus subgen. Circumdati</taxon>
    </lineage>
</organism>
<dbReference type="OrthoDB" id="6109at2759"/>
<dbReference type="Gene3D" id="2.130.10.10">
    <property type="entry name" value="YVTN repeat-like/Quinoprotein amine dehydrogenase"/>
    <property type="match status" value="2"/>
</dbReference>
<feature type="region of interest" description="Disordered" evidence="2">
    <location>
        <begin position="437"/>
        <end position="461"/>
    </location>
</feature>
<dbReference type="FunFam" id="2.130.10.10:FF:000625">
    <property type="entry name" value="mRNA cleavage and polyadenylation factor subunit"/>
    <property type="match status" value="1"/>
</dbReference>
<feature type="region of interest" description="Disordered" evidence="2">
    <location>
        <begin position="174"/>
        <end position="197"/>
    </location>
</feature>
<dbReference type="InterPro" id="IPR018846">
    <property type="entry name" value="Beta-prop_RSE1/DDB1/CPSF1_1st"/>
</dbReference>
<feature type="compositionally biased region" description="Acidic residues" evidence="2">
    <location>
        <begin position="446"/>
        <end position="461"/>
    </location>
</feature>
<dbReference type="GeneID" id="54333833"/>
<accession>A0A5M9M635</accession>
<dbReference type="Pfam" id="PF10433">
    <property type="entry name" value="Beta-prop_RSE1_1st"/>
    <property type="match status" value="1"/>
</dbReference>
<evidence type="ECO:0000313" key="6">
    <source>
        <dbReference type="Proteomes" id="UP000324241"/>
    </source>
</evidence>
<evidence type="ECO:0000256" key="2">
    <source>
        <dbReference type="SAM" id="MobiDB-lite"/>
    </source>
</evidence>
<feature type="domain" description="RSE1/DDB1/CPSF1 first beta-propeller" evidence="3">
    <location>
        <begin position="13"/>
        <end position="427"/>
    </location>
</feature>
<comment type="caution">
    <text evidence="5">The sequence shown here is derived from an EMBL/GenBank/DDBJ whole genome shotgun (WGS) entry which is preliminary data.</text>
</comment>
<evidence type="ECO:0000259" key="3">
    <source>
        <dbReference type="Pfam" id="PF10433"/>
    </source>
</evidence>
<dbReference type="InterPro" id="IPR015943">
    <property type="entry name" value="WD40/YVTN_repeat-like_dom_sf"/>
</dbReference>
<dbReference type="GO" id="GO:0006397">
    <property type="term" value="P:mRNA processing"/>
    <property type="evidence" value="ECO:0007669"/>
    <property type="project" value="UniProtKB-KW"/>
</dbReference>
<proteinExistence type="predicted"/>
<evidence type="ECO:0000259" key="4">
    <source>
        <dbReference type="Pfam" id="PF23726"/>
    </source>
</evidence>
<name>A0A5M9M635_9EURO</name>
<dbReference type="Pfam" id="PF23726">
    <property type="entry name" value="Beta-prop_RSE1_2nd"/>
    <property type="match status" value="1"/>
</dbReference>
<keyword evidence="1" id="KW-0507">mRNA processing</keyword>
<protein>
    <submittedName>
        <fullName evidence="5">mRNA cleavage and polyadenylation factor subunit</fullName>
    </submittedName>
</protein>
<dbReference type="EMBL" id="QUQM01000008">
    <property type="protein sequence ID" value="KAA8642191.1"/>
    <property type="molecule type" value="Genomic_DNA"/>
</dbReference>
<dbReference type="PANTHER" id="PTHR10644">
    <property type="entry name" value="DNA REPAIR/RNA PROCESSING CPSF FAMILY"/>
    <property type="match status" value="1"/>
</dbReference>
<dbReference type="VEuPathDB" id="FungiDB:EYZ11_008267"/>
<dbReference type="AlphaFoldDB" id="A0A5M9M635"/>
<dbReference type="InterPro" id="IPR058543">
    <property type="entry name" value="Beta-prop_RSE1/DDB1/CPSF1_2nd"/>
</dbReference>
<sequence>MQCYTELLPPTGVTHTLRIPFLSATANNLVVARTSLLQVFSLHYPIPRSEAAEDQTTAKLVLEREYLLSGAVTDISRVKVLNTKSGGEAILVAFRNAKLSLIEWDPERHGISTISIHYYERDDSTRSPWVPDLSSCSSILSVDPSSRCAVFNFGVRNIAIIPFHQPGDDLVMDDYDSDSERDLDGGSSEGGLSHGTHIKDTVYQTPYGASFVLPLTALDPSILHPISLAFLYEYREPTFGILYSQVATSHALLHERKDVVFYTVFTLDLEQRASTTLLSVSRLPSDLLKVVALPPPVGGALLIGSNELIHVDQAGKTNAVGVNEFSTQVSMFHMTDQSDLALRLENCVVERLGDNNGDLLLVLSTGGLAVIKFKLDGRSVSGISVHLVPIHAGGNSMKSAASSASLLGNGSIFLGSEEEDSLLLSCTYSPSSAKRTRSQARHFLDNSDDLSDDYPSEDDTYEDDLYSTAQEPTMDSLHSFTETSISGFYSFRIHDRLLNVGPLRDIALGPSSPNWETKGSYDERLPSDLELVASQGSDRSGGVVVMKRTIDPLVFASIPTESANCVWTASVINSNTTIPEISENMQDREWQHYAIVSIRSVTDKEESVVFQVKGHDLVPFKAPEFNPNGDLTVKIETLTSKNRVVQILQNEVRSYDADLGLVQIYPVWDEDTSDERIAMSASLVDSYLAILRDDSTLLLLQADDSGDLDEVLMNENMTACSNPGGLSQSEIFLFLLSMDCRLFIYRLSDQALVSVVEGVDCLPQVMSSDPPKRSTIREVLVEIVIADLGDSSSSSPYLLV</sequence>
<dbReference type="RefSeq" id="XP_033421553.1">
    <property type="nucleotide sequence ID" value="XM_033575698.1"/>
</dbReference>
<gene>
    <name evidence="5" type="primary">CFT1</name>
    <name evidence="5" type="ORF">ATNIH1004_011132</name>
</gene>
<dbReference type="InterPro" id="IPR050358">
    <property type="entry name" value="RSE1/DDB1/CFT1"/>
</dbReference>
<evidence type="ECO:0000256" key="1">
    <source>
        <dbReference type="ARBA" id="ARBA00022664"/>
    </source>
</evidence>
<reference evidence="5 6" key="1">
    <citation type="submission" date="2019-08" db="EMBL/GenBank/DDBJ databases">
        <title>The genome sequence of a newly discovered highly antifungal drug resistant Aspergillus species, Aspergillus tanneri NIH 1004.</title>
        <authorList>
            <person name="Mounaud S."/>
            <person name="Singh I."/>
            <person name="Joardar V."/>
            <person name="Pakala S."/>
            <person name="Pakala S."/>
            <person name="Venepally P."/>
            <person name="Chung J.K."/>
            <person name="Losada L."/>
            <person name="Nierman W.C."/>
        </authorList>
    </citation>
    <scope>NUCLEOTIDE SEQUENCE [LARGE SCALE GENOMIC DNA]</scope>
    <source>
        <strain evidence="5 6">NIH1004</strain>
    </source>
</reference>
<dbReference type="Proteomes" id="UP000324241">
    <property type="component" value="Unassembled WGS sequence"/>
</dbReference>